<dbReference type="Proteomes" id="UP001320898">
    <property type="component" value="Unassembled WGS sequence"/>
</dbReference>
<organism evidence="2 3">
    <name type="scientific">Microbaculum marinisediminis</name>
    <dbReference type="NCBI Taxonomy" id="2931392"/>
    <lineage>
        <taxon>Bacteria</taxon>
        <taxon>Pseudomonadati</taxon>
        <taxon>Pseudomonadota</taxon>
        <taxon>Alphaproteobacteria</taxon>
        <taxon>Hyphomicrobiales</taxon>
        <taxon>Tepidamorphaceae</taxon>
        <taxon>Microbaculum</taxon>
    </lineage>
</organism>
<reference evidence="2 3" key="1">
    <citation type="submission" date="2022-04" db="EMBL/GenBank/DDBJ databases">
        <authorList>
            <person name="Ye Y.-Q."/>
            <person name="Du Z.-J."/>
        </authorList>
    </citation>
    <scope>NUCLEOTIDE SEQUENCE [LARGE SCALE GENOMIC DNA]</scope>
    <source>
        <strain evidence="2 3">A6E488</strain>
    </source>
</reference>
<dbReference type="AlphaFoldDB" id="A0AAW5R2E1"/>
<feature type="region of interest" description="Disordered" evidence="1">
    <location>
        <begin position="12"/>
        <end position="33"/>
    </location>
</feature>
<comment type="caution">
    <text evidence="2">The sequence shown here is derived from an EMBL/GenBank/DDBJ whole genome shotgun (WGS) entry which is preliminary data.</text>
</comment>
<evidence type="ECO:0000313" key="2">
    <source>
        <dbReference type="EMBL" id="MCT8972710.1"/>
    </source>
</evidence>
<keyword evidence="3" id="KW-1185">Reference proteome</keyword>
<evidence type="ECO:0000256" key="1">
    <source>
        <dbReference type="SAM" id="MobiDB-lite"/>
    </source>
</evidence>
<sequence>MKFLKGDHQFGGHCRFSSHRPRRQQRNGPKRLVPDEACVREAMNQPLFLRLLRDTGRLRRAHAIECATRRNVWRIRVVEGRIRKRLFLNEGNDLSMHELTKTGLRAMCRSREPLTEKIPAKGVPDVDPGVWSAPAVVRHDLSERE</sequence>
<feature type="compositionally biased region" description="Basic residues" evidence="1">
    <location>
        <begin position="16"/>
        <end position="29"/>
    </location>
</feature>
<proteinExistence type="predicted"/>
<dbReference type="EMBL" id="JALIDZ010000005">
    <property type="protein sequence ID" value="MCT8972710.1"/>
    <property type="molecule type" value="Genomic_DNA"/>
</dbReference>
<gene>
    <name evidence="2" type="ORF">MUB46_12665</name>
</gene>
<dbReference type="RefSeq" id="WP_261616286.1">
    <property type="nucleotide sequence ID" value="NZ_JALIDZ010000005.1"/>
</dbReference>
<name>A0AAW5R2E1_9HYPH</name>
<protein>
    <submittedName>
        <fullName evidence="2">Uncharacterized protein</fullName>
    </submittedName>
</protein>
<evidence type="ECO:0000313" key="3">
    <source>
        <dbReference type="Proteomes" id="UP001320898"/>
    </source>
</evidence>
<accession>A0AAW5R2E1</accession>